<comment type="caution">
    <text evidence="4">The sequence shown here is derived from an EMBL/GenBank/DDBJ whole genome shotgun (WGS) entry which is preliminary data.</text>
</comment>
<name>A0A409YYH4_9AGAR</name>
<evidence type="ECO:0000256" key="2">
    <source>
        <dbReference type="SAM" id="MobiDB-lite"/>
    </source>
</evidence>
<feature type="region of interest" description="Disordered" evidence="2">
    <location>
        <begin position="57"/>
        <end position="95"/>
    </location>
</feature>
<evidence type="ECO:0000313" key="5">
    <source>
        <dbReference type="Proteomes" id="UP000284842"/>
    </source>
</evidence>
<feature type="domain" description="CxC2-like cysteine cluster KDZ transposase-associated" evidence="3">
    <location>
        <begin position="365"/>
        <end position="450"/>
    </location>
</feature>
<evidence type="ECO:0000259" key="3">
    <source>
        <dbReference type="Pfam" id="PF18803"/>
    </source>
</evidence>
<feature type="region of interest" description="Disordered" evidence="2">
    <location>
        <begin position="1"/>
        <end position="43"/>
    </location>
</feature>
<keyword evidence="5" id="KW-1185">Reference proteome</keyword>
<feature type="compositionally biased region" description="Basic residues" evidence="2">
    <location>
        <begin position="8"/>
        <end position="20"/>
    </location>
</feature>
<organism evidence="4 5">
    <name type="scientific">Panaeolus cyanescens</name>
    <dbReference type="NCBI Taxonomy" id="181874"/>
    <lineage>
        <taxon>Eukaryota</taxon>
        <taxon>Fungi</taxon>
        <taxon>Dikarya</taxon>
        <taxon>Basidiomycota</taxon>
        <taxon>Agaricomycotina</taxon>
        <taxon>Agaricomycetes</taxon>
        <taxon>Agaricomycetidae</taxon>
        <taxon>Agaricales</taxon>
        <taxon>Agaricineae</taxon>
        <taxon>Galeropsidaceae</taxon>
        <taxon>Panaeolus</taxon>
    </lineage>
</organism>
<dbReference type="AlphaFoldDB" id="A0A409YYH4"/>
<dbReference type="Pfam" id="PF18758">
    <property type="entry name" value="KDZ"/>
    <property type="match status" value="1"/>
</dbReference>
<feature type="region of interest" description="Disordered" evidence="2">
    <location>
        <begin position="119"/>
        <end position="138"/>
    </location>
</feature>
<dbReference type="InterPro" id="IPR041457">
    <property type="entry name" value="CxC2_KDZ-assoc"/>
</dbReference>
<protein>
    <recommendedName>
        <fullName evidence="3">CxC2-like cysteine cluster KDZ transposase-associated domain-containing protein</fullName>
    </recommendedName>
</protein>
<dbReference type="CDD" id="cd19757">
    <property type="entry name" value="Bbox1"/>
    <property type="match status" value="1"/>
</dbReference>
<dbReference type="EMBL" id="NHTK01000165">
    <property type="protein sequence ID" value="PPR08061.1"/>
    <property type="molecule type" value="Genomic_DNA"/>
</dbReference>
<reference evidence="4 5" key="1">
    <citation type="journal article" date="2018" name="Evol. Lett.">
        <title>Horizontal gene cluster transfer increased hallucinogenic mushroom diversity.</title>
        <authorList>
            <person name="Reynolds H.T."/>
            <person name="Vijayakumar V."/>
            <person name="Gluck-Thaler E."/>
            <person name="Korotkin H.B."/>
            <person name="Matheny P.B."/>
            <person name="Slot J.C."/>
        </authorList>
    </citation>
    <scope>NUCLEOTIDE SEQUENCE [LARGE SCALE GENOMIC DNA]</scope>
    <source>
        <strain evidence="4 5">2629</strain>
    </source>
</reference>
<keyword evidence="1" id="KW-0175">Coiled coil</keyword>
<dbReference type="InterPro" id="IPR040521">
    <property type="entry name" value="KDZ"/>
</dbReference>
<accession>A0A409YYH4</accession>
<dbReference type="OrthoDB" id="3214502at2759"/>
<dbReference type="PANTHER" id="PTHR33096">
    <property type="entry name" value="CXC2 DOMAIN-CONTAINING PROTEIN"/>
    <property type="match status" value="1"/>
</dbReference>
<feature type="compositionally biased region" description="Polar residues" evidence="2">
    <location>
        <begin position="65"/>
        <end position="82"/>
    </location>
</feature>
<sequence>MDTDNSQNKKKTTRRKRPKKNNILEEADTEDIQGEAHGYEEVFDGNEIQQLKYSIPLTPHHNNHSTKASTSNQQPKNTSINPTALHRPPNLDQSQYFRDTTDTANADISANETGYQPADASTFLSTKRQKAKTKAPSKTQRDYIQEFASQIDSLLAASLSRETIRPEHKLCQGCNNQRIAIWRCKDCFFSDPICRSCMRQQHLKNPFHRIERWTGSHFEPDWLSNVGVYLLLEHRSDNSRPARCSELDKIALTMEGYDAEADKREQELLLTRQMPKIYPPSSFAAHMTASMAAETIPTLEEEIEATKVLDAIIQDALLGKDLEEAEQEVLEVDEEEELAPSDSDLNFFANYSSLPNLYGDTSTLKSHPKSDAIRIVHTNGIHMLHLMTCTCSSDKKSVVLDLVASRLMPASFTKIQTVFSIPLLEQARICNLELKSSAYQFYAMICRITEPIAPHLVPNLYHEFRRMMRIWRWMKKLRWAGFGHRGDAQKATDGEIANFCSTCPQPGINLPPDWESDADNPIYRRSFVADGNFKADHIKQKTKDVPLYDGAGMMPNSEHYQQFLENAEERLTKAPCENSFKAVITAMIASKSCDRTGVVGIACARHGCYCPNGLVDLFKGEQQKNVDYAFLRSLETTYVHPKQQVMLLYDIACQYSVHFQDRVGHLLKPGQVIDTAIGLFHVHAHKDQCYFRFSPSFIPGSGILIGEILESLWSALNEISQTARTATLSHRAEMIDDHSSDSNHRKALRMGMTLCVSYGHAKQQAATHQKYFEGLSSQISPDLLLTWTQEIEFAESNRLSNRSLMDIYKANVSPPEPRPSASSISNSSAADSNTLVQQCFEFAIFVEEKQLEIQHQSIRSQASLTQDQAQALEEQRGQLIGLIAQLRGLEAKAKLHSVTITGEPIEFSEGTQWDDEELVGLSLPAASWNKDSSLAEFQPLSLPSSRNVDSSLAPIELQLRIRQATTQLNKIRDLIAEKSMQFSHVQRNAPTTAIKTRSRQKVKNITAELKLHSRIYSRCRERLTYLDAPTDIMDQFQHLSPADIHGSTAILDPNTPGSTSLKLSWIWHTLQPSTSDTDSRTNAVNECMYTLAFIYTMVYSLLMF</sequence>
<proteinExistence type="predicted"/>
<gene>
    <name evidence="4" type="ORF">CVT24_010959</name>
</gene>
<dbReference type="PANTHER" id="PTHR33096:SF1">
    <property type="entry name" value="CXC1-LIKE CYSTEINE CLUSTER ASSOCIATED WITH KDZ TRANSPOSASES DOMAIN-CONTAINING PROTEIN"/>
    <property type="match status" value="1"/>
</dbReference>
<dbReference type="InParanoid" id="A0A409YYH4"/>
<feature type="coiled-coil region" evidence="1">
    <location>
        <begin position="855"/>
        <end position="892"/>
    </location>
</feature>
<evidence type="ECO:0000256" key="1">
    <source>
        <dbReference type="SAM" id="Coils"/>
    </source>
</evidence>
<dbReference type="Proteomes" id="UP000284842">
    <property type="component" value="Unassembled WGS sequence"/>
</dbReference>
<dbReference type="Pfam" id="PF18803">
    <property type="entry name" value="CxC2"/>
    <property type="match status" value="1"/>
</dbReference>
<evidence type="ECO:0000313" key="4">
    <source>
        <dbReference type="EMBL" id="PPR08061.1"/>
    </source>
</evidence>